<dbReference type="Pfam" id="PF17482">
    <property type="entry name" value="Phage_sheath_1C"/>
    <property type="match status" value="1"/>
</dbReference>
<keyword evidence="5" id="KW-1185">Reference proteome</keyword>
<comment type="caution">
    <text evidence="4">The sequence shown here is derived from an EMBL/GenBank/DDBJ whole genome shotgun (WGS) entry which is preliminary data.</text>
</comment>
<evidence type="ECO:0000313" key="4">
    <source>
        <dbReference type="EMBL" id="NBI31039.1"/>
    </source>
</evidence>
<dbReference type="InterPro" id="IPR035089">
    <property type="entry name" value="Phage_sheath_subtilisin"/>
</dbReference>
<comment type="similarity">
    <text evidence="1">Belongs to the myoviridae tail sheath protein family.</text>
</comment>
<feature type="domain" description="Tail sheath protein C-terminal" evidence="3">
    <location>
        <begin position="228"/>
        <end position="349"/>
    </location>
</feature>
<sequence>MGLPEININFSSLSVSAIQRSQRGIVALILKDDTGDFETKEYKTVTEINESDWTAGNKDYIEKAFLGVPSKVIIERLDVSATNYHDALTRLSSKRWNYLAIPGISNADVSHVSTWLKSQRNIDKKTFKAVLPNSESDHEGIINFTTEGIVVGDTTYSTSEYTARIAGILAGLPLTRSSTYFELNEVDSISESETPDTDIDAGQLILINDGEKVKIGRGVNSLTTTTTEKGEDFKKIKIIEGHDLIREDITRTFNDNYVGKVNNSYDNQVLFITAVNAYLNGLLGEVLDGASDNKVDVDVEAQRQAWESQGTDMSEFNEQQVKQKSYGSKVFIAGKLKFLDAVEDLNFNISV</sequence>
<gene>
    <name evidence="4" type="ORF">ERL59_18995</name>
</gene>
<evidence type="ECO:0000256" key="1">
    <source>
        <dbReference type="ARBA" id="ARBA00008005"/>
    </source>
</evidence>
<feature type="domain" description="Tail sheath protein subtilisin-like" evidence="2">
    <location>
        <begin position="79"/>
        <end position="221"/>
    </location>
</feature>
<dbReference type="Gene3D" id="3.30.1370.220">
    <property type="match status" value="1"/>
</dbReference>
<dbReference type="Gene3D" id="3.40.50.11790">
    <property type="match status" value="1"/>
</dbReference>
<organism evidence="4 5">
    <name type="scientific">Chengkuizengella marina</name>
    <dbReference type="NCBI Taxonomy" id="2507566"/>
    <lineage>
        <taxon>Bacteria</taxon>
        <taxon>Bacillati</taxon>
        <taxon>Bacillota</taxon>
        <taxon>Bacilli</taxon>
        <taxon>Bacillales</taxon>
        <taxon>Paenibacillaceae</taxon>
        <taxon>Chengkuizengella</taxon>
    </lineage>
</organism>
<evidence type="ECO:0000259" key="2">
    <source>
        <dbReference type="Pfam" id="PF04984"/>
    </source>
</evidence>
<dbReference type="InterPro" id="IPR020287">
    <property type="entry name" value="Tail_sheath_C"/>
</dbReference>
<accession>A0A6N9Q896</accession>
<dbReference type="Pfam" id="PF04984">
    <property type="entry name" value="Phage_sheath_1"/>
    <property type="match status" value="1"/>
</dbReference>
<dbReference type="Proteomes" id="UP000448943">
    <property type="component" value="Unassembled WGS sequence"/>
</dbReference>
<dbReference type="AlphaFoldDB" id="A0A6N9Q896"/>
<dbReference type="RefSeq" id="WP_160647859.1">
    <property type="nucleotide sequence ID" value="NZ_SIJB01000055.1"/>
</dbReference>
<evidence type="ECO:0000259" key="3">
    <source>
        <dbReference type="Pfam" id="PF17482"/>
    </source>
</evidence>
<dbReference type="OrthoDB" id="89060at2"/>
<reference evidence="4 5" key="1">
    <citation type="submission" date="2019-01" db="EMBL/GenBank/DDBJ databases">
        <title>Chengkuizengella sp. nov., isolated from deep-sea sediment of East Pacific Ocean.</title>
        <authorList>
            <person name="Yang J."/>
            <person name="Lai Q."/>
            <person name="Shao Z."/>
        </authorList>
    </citation>
    <scope>NUCLEOTIDE SEQUENCE [LARGE SCALE GENOMIC DNA]</scope>
    <source>
        <strain evidence="4 5">YPA3-1-1</strain>
    </source>
</reference>
<name>A0A6N9Q896_9BACL</name>
<dbReference type="EMBL" id="SIJB01000055">
    <property type="protein sequence ID" value="NBI31039.1"/>
    <property type="molecule type" value="Genomic_DNA"/>
</dbReference>
<evidence type="ECO:0000313" key="5">
    <source>
        <dbReference type="Proteomes" id="UP000448943"/>
    </source>
</evidence>
<proteinExistence type="inferred from homology"/>
<protein>
    <submittedName>
        <fullName evidence="4">Phage tail sheath protein</fullName>
    </submittedName>
</protein>